<dbReference type="InterPro" id="IPR036388">
    <property type="entry name" value="WH-like_DNA-bd_sf"/>
</dbReference>
<dbReference type="PANTHER" id="PTHR33204">
    <property type="entry name" value="TRANSCRIPTIONAL REGULATOR, MARR FAMILY"/>
    <property type="match status" value="1"/>
</dbReference>
<keyword evidence="3" id="KW-0804">Transcription</keyword>
<evidence type="ECO:0000256" key="2">
    <source>
        <dbReference type="ARBA" id="ARBA00023125"/>
    </source>
</evidence>
<evidence type="ECO:0000313" key="6">
    <source>
        <dbReference type="Proteomes" id="UP001216139"/>
    </source>
</evidence>
<protein>
    <submittedName>
        <fullName evidence="5">Helix-turn-helix domain-containing protein</fullName>
    </submittedName>
</protein>
<dbReference type="PANTHER" id="PTHR33204:SF29">
    <property type="entry name" value="TRANSCRIPTIONAL REGULATOR"/>
    <property type="match status" value="1"/>
</dbReference>
<evidence type="ECO:0000256" key="3">
    <source>
        <dbReference type="ARBA" id="ARBA00023163"/>
    </source>
</evidence>
<dbReference type="Gene3D" id="1.10.10.10">
    <property type="entry name" value="Winged helix-like DNA-binding domain superfamily/Winged helix DNA-binding domain"/>
    <property type="match status" value="1"/>
</dbReference>
<evidence type="ECO:0000256" key="1">
    <source>
        <dbReference type="ARBA" id="ARBA00023015"/>
    </source>
</evidence>
<name>A0ABY7TE68_9SPHI</name>
<proteinExistence type="predicted"/>
<reference evidence="5 6" key="1">
    <citation type="submission" date="2023-02" db="EMBL/GenBank/DDBJ databases">
        <title>Genome sequence of Mucilaginibacter jinjuensis strain KACC 16571.</title>
        <authorList>
            <person name="Kim S."/>
            <person name="Heo J."/>
            <person name="Kwon S.-W."/>
        </authorList>
    </citation>
    <scope>NUCLEOTIDE SEQUENCE [LARGE SCALE GENOMIC DNA]</scope>
    <source>
        <strain evidence="5 6">KACC 16571</strain>
    </source>
</reference>
<keyword evidence="1" id="KW-0805">Transcription regulation</keyword>
<organism evidence="5 6">
    <name type="scientific">Mucilaginibacter jinjuensis</name>
    <dbReference type="NCBI Taxonomy" id="1176721"/>
    <lineage>
        <taxon>Bacteria</taxon>
        <taxon>Pseudomonadati</taxon>
        <taxon>Bacteroidota</taxon>
        <taxon>Sphingobacteriia</taxon>
        <taxon>Sphingobacteriales</taxon>
        <taxon>Sphingobacteriaceae</taxon>
        <taxon>Mucilaginibacter</taxon>
    </lineage>
</organism>
<dbReference type="InterPro" id="IPR002577">
    <property type="entry name" value="HTH_HxlR"/>
</dbReference>
<keyword evidence="2" id="KW-0238">DNA-binding</keyword>
<dbReference type="RefSeq" id="WP_273632773.1">
    <property type="nucleotide sequence ID" value="NZ_CP117167.1"/>
</dbReference>
<dbReference type="Proteomes" id="UP001216139">
    <property type="component" value="Chromosome"/>
</dbReference>
<dbReference type="SUPFAM" id="SSF46785">
    <property type="entry name" value="Winged helix' DNA-binding domain"/>
    <property type="match status" value="1"/>
</dbReference>
<accession>A0ABY7TE68</accession>
<evidence type="ECO:0000313" key="5">
    <source>
        <dbReference type="EMBL" id="WCT14331.1"/>
    </source>
</evidence>
<dbReference type="PROSITE" id="PS51118">
    <property type="entry name" value="HTH_HXLR"/>
    <property type="match status" value="1"/>
</dbReference>
<dbReference type="EMBL" id="CP117167">
    <property type="protein sequence ID" value="WCT14331.1"/>
    <property type="molecule type" value="Genomic_DNA"/>
</dbReference>
<gene>
    <name evidence="5" type="ORF">PQO05_10345</name>
</gene>
<keyword evidence="6" id="KW-1185">Reference proteome</keyword>
<evidence type="ECO:0000259" key="4">
    <source>
        <dbReference type="PROSITE" id="PS51118"/>
    </source>
</evidence>
<dbReference type="InterPro" id="IPR036390">
    <property type="entry name" value="WH_DNA-bd_sf"/>
</dbReference>
<dbReference type="Pfam" id="PF01638">
    <property type="entry name" value="HxlR"/>
    <property type="match status" value="1"/>
</dbReference>
<feature type="domain" description="HTH hxlR-type" evidence="4">
    <location>
        <begin position="12"/>
        <end position="110"/>
    </location>
</feature>
<sequence length="114" mass="13080">MYERKIPLTLGCGFELVRQVVNGKWKFMLLYCLHEGITRPSAMERALPGISRRVINIQLNQLIGHGLVSKQDYEEKPPRVEYFLTDLGKSLIPFIIDLGTWGEEHKGTLQLNIV</sequence>